<dbReference type="SUPFAM" id="SSF51316">
    <property type="entry name" value="Mss4-like"/>
    <property type="match status" value="1"/>
</dbReference>
<dbReference type="GO" id="GO:0016846">
    <property type="term" value="F:carbon-sulfur lyase activity"/>
    <property type="evidence" value="ECO:0007669"/>
    <property type="project" value="InterPro"/>
</dbReference>
<dbReference type="RefSeq" id="XP_018280440.1">
    <property type="nucleotide sequence ID" value="XM_018427117.1"/>
</dbReference>
<protein>
    <recommendedName>
        <fullName evidence="6">CENP-V/GFA domain-containing protein</fullName>
    </recommendedName>
</protein>
<dbReference type="Gene3D" id="2.170.150.70">
    <property type="match status" value="1"/>
</dbReference>
<evidence type="ECO:0000256" key="3">
    <source>
        <dbReference type="ARBA" id="ARBA00022833"/>
    </source>
</evidence>
<dbReference type="Pfam" id="PF04828">
    <property type="entry name" value="GFA"/>
    <property type="match status" value="1"/>
</dbReference>
<dbReference type="AlphaFoldDB" id="A0A0J1B855"/>
<name>A0A0J1B855_9TREE</name>
<comment type="similarity">
    <text evidence="1">Belongs to the Gfa family.</text>
</comment>
<dbReference type="OrthoDB" id="9985472at2759"/>
<dbReference type="PANTHER" id="PTHR33337:SF40">
    <property type="entry name" value="CENP-V_GFA DOMAIN-CONTAINING PROTEIN-RELATED"/>
    <property type="match status" value="1"/>
</dbReference>
<keyword evidence="4" id="KW-0456">Lyase</keyword>
<keyword evidence="2" id="KW-0479">Metal-binding</keyword>
<evidence type="ECO:0000313" key="7">
    <source>
        <dbReference type="EMBL" id="KLT43949.1"/>
    </source>
</evidence>
<dbReference type="EMBL" id="KQ087190">
    <property type="protein sequence ID" value="KLT43949.1"/>
    <property type="molecule type" value="Genomic_DNA"/>
</dbReference>
<proteinExistence type="inferred from homology"/>
<evidence type="ECO:0000259" key="6">
    <source>
        <dbReference type="PROSITE" id="PS51891"/>
    </source>
</evidence>
<dbReference type="PROSITE" id="PS51891">
    <property type="entry name" value="CENP_V_GFA"/>
    <property type="match status" value="1"/>
</dbReference>
<dbReference type="PANTHER" id="PTHR33337">
    <property type="entry name" value="GFA DOMAIN-CONTAINING PROTEIN"/>
    <property type="match status" value="1"/>
</dbReference>
<evidence type="ECO:0000256" key="5">
    <source>
        <dbReference type="SAM" id="SignalP"/>
    </source>
</evidence>
<evidence type="ECO:0000256" key="2">
    <source>
        <dbReference type="ARBA" id="ARBA00022723"/>
    </source>
</evidence>
<dbReference type="STRING" id="879819.A0A0J1B855"/>
<dbReference type="GeneID" id="28987720"/>
<feature type="domain" description="CENP-V/GFA" evidence="6">
    <location>
        <begin position="27"/>
        <end position="145"/>
    </location>
</feature>
<organism evidence="7 8">
    <name type="scientific">Cutaneotrichosporon oleaginosum</name>
    <dbReference type="NCBI Taxonomy" id="879819"/>
    <lineage>
        <taxon>Eukaryota</taxon>
        <taxon>Fungi</taxon>
        <taxon>Dikarya</taxon>
        <taxon>Basidiomycota</taxon>
        <taxon>Agaricomycotina</taxon>
        <taxon>Tremellomycetes</taxon>
        <taxon>Trichosporonales</taxon>
        <taxon>Trichosporonaceae</taxon>
        <taxon>Cutaneotrichosporon</taxon>
    </lineage>
</organism>
<feature type="signal peptide" evidence="5">
    <location>
        <begin position="1"/>
        <end position="31"/>
    </location>
</feature>
<keyword evidence="5" id="KW-0732">Signal</keyword>
<keyword evidence="3" id="KW-0862">Zinc</keyword>
<evidence type="ECO:0000256" key="4">
    <source>
        <dbReference type="ARBA" id="ARBA00023239"/>
    </source>
</evidence>
<feature type="chain" id="PRO_5005248453" description="CENP-V/GFA domain-containing protein" evidence="5">
    <location>
        <begin position="32"/>
        <end position="157"/>
    </location>
</feature>
<dbReference type="InterPro" id="IPR006913">
    <property type="entry name" value="CENP-V/GFA"/>
</dbReference>
<keyword evidence="8" id="KW-1185">Reference proteome</keyword>
<gene>
    <name evidence="7" type="ORF">CC85DRAFT_35671</name>
</gene>
<dbReference type="Proteomes" id="UP000053611">
    <property type="component" value="Unassembled WGS sequence"/>
</dbReference>
<dbReference type="GO" id="GO:0046872">
    <property type="term" value="F:metal ion binding"/>
    <property type="evidence" value="ECO:0007669"/>
    <property type="project" value="UniProtKB-KW"/>
</dbReference>
<evidence type="ECO:0000256" key="1">
    <source>
        <dbReference type="ARBA" id="ARBA00005495"/>
    </source>
</evidence>
<dbReference type="InterPro" id="IPR011057">
    <property type="entry name" value="Mss4-like_sf"/>
</dbReference>
<evidence type="ECO:0000313" key="8">
    <source>
        <dbReference type="Proteomes" id="UP000053611"/>
    </source>
</evidence>
<accession>A0A0J1B855</accession>
<reference evidence="7 8" key="1">
    <citation type="submission" date="2015-03" db="EMBL/GenBank/DDBJ databases">
        <title>Genomics and transcriptomics of the oil-accumulating basidiomycete yeast T. oleaginosus allow insights into substrate utilization and the diverse evolutionary trajectories of mating systems in fungi.</title>
        <authorList>
            <consortium name="DOE Joint Genome Institute"/>
            <person name="Kourist R."/>
            <person name="Kracht O."/>
            <person name="Bracharz F."/>
            <person name="Lipzen A."/>
            <person name="Nolan M."/>
            <person name="Ohm R."/>
            <person name="Grigoriev I."/>
            <person name="Sun S."/>
            <person name="Heitman J."/>
            <person name="Bruck T."/>
            <person name="Nowrousian M."/>
        </authorList>
    </citation>
    <scope>NUCLEOTIDE SEQUENCE [LARGE SCALE GENOMIC DNA]</scope>
    <source>
        <strain evidence="7 8">IBC0246</strain>
    </source>
</reference>
<sequence>MKASCATSSLHTFPLLTLPFILSTTMQKGSCACGAVTYELDDDTKAAGLCYCRDCMKTGSAGALVLRSAQSKFRVSGQTQHWATSQTQSGKEARRFFCPSCGVHIWAESDAYPQLVTIKVGTLDDYADVTLAMEVNTANAIKAFQPQRCGPEAHPVD</sequence>